<dbReference type="OrthoDB" id="6103986at2759"/>
<feature type="compositionally biased region" description="Acidic residues" evidence="2">
    <location>
        <begin position="1"/>
        <end position="11"/>
    </location>
</feature>
<dbReference type="GO" id="GO:0000398">
    <property type="term" value="P:mRNA splicing, via spliceosome"/>
    <property type="evidence" value="ECO:0007669"/>
    <property type="project" value="TreeGrafter"/>
</dbReference>
<dbReference type="eggNOG" id="KOG1902">
    <property type="taxonomic scope" value="Eukaryota"/>
</dbReference>
<evidence type="ECO:0000259" key="3">
    <source>
        <dbReference type="PROSITE" id="PS50102"/>
    </source>
</evidence>
<dbReference type="InterPro" id="IPR000504">
    <property type="entry name" value="RRM_dom"/>
</dbReference>
<dbReference type="Gene3D" id="3.30.70.330">
    <property type="match status" value="1"/>
</dbReference>
<dbReference type="SUPFAM" id="SSF54928">
    <property type="entry name" value="RNA-binding domain, RBD"/>
    <property type="match status" value="1"/>
</dbReference>
<evidence type="ECO:0000313" key="5">
    <source>
        <dbReference type="EMBL" id="EPQ54672.1"/>
    </source>
</evidence>
<feature type="region of interest" description="Disordered" evidence="2">
    <location>
        <begin position="780"/>
        <end position="834"/>
    </location>
</feature>
<organism evidence="5 6">
    <name type="scientific">Gloeophyllum trabeum (strain ATCC 11539 / FP-39264 / Madison 617)</name>
    <name type="common">Brown rot fungus</name>
    <dbReference type="NCBI Taxonomy" id="670483"/>
    <lineage>
        <taxon>Eukaryota</taxon>
        <taxon>Fungi</taxon>
        <taxon>Dikarya</taxon>
        <taxon>Basidiomycota</taxon>
        <taxon>Agaricomycotina</taxon>
        <taxon>Agaricomycetes</taxon>
        <taxon>Gloeophyllales</taxon>
        <taxon>Gloeophyllaceae</taxon>
        <taxon>Gloeophyllum</taxon>
    </lineage>
</organism>
<feature type="compositionally biased region" description="Low complexity" evidence="2">
    <location>
        <begin position="780"/>
        <end position="791"/>
    </location>
</feature>
<proteinExistence type="predicted"/>
<feature type="compositionally biased region" description="Low complexity" evidence="2">
    <location>
        <begin position="322"/>
        <end position="338"/>
    </location>
</feature>
<dbReference type="CDD" id="cd21134">
    <property type="entry name" value="YTH"/>
    <property type="match status" value="1"/>
</dbReference>
<dbReference type="HOGENOM" id="CLU_011694_1_0_1"/>
<gene>
    <name evidence="5" type="ORF">GLOTRDRAFT_61905</name>
</gene>
<feature type="region of interest" description="Disordered" evidence="2">
    <location>
        <begin position="492"/>
        <end position="571"/>
    </location>
</feature>
<dbReference type="AlphaFoldDB" id="S7Q595"/>
<feature type="compositionally biased region" description="Polar residues" evidence="2">
    <location>
        <begin position="353"/>
        <end position="366"/>
    </location>
</feature>
<dbReference type="SMART" id="SM00360">
    <property type="entry name" value="RRM"/>
    <property type="match status" value="1"/>
</dbReference>
<dbReference type="CDD" id="cd00590">
    <property type="entry name" value="RRM_SF"/>
    <property type="match status" value="1"/>
</dbReference>
<accession>S7Q595</accession>
<dbReference type="Pfam" id="PF04146">
    <property type="entry name" value="YTH"/>
    <property type="match status" value="1"/>
</dbReference>
<protein>
    <recommendedName>
        <fullName evidence="7">YTH domain-containing protein</fullName>
    </recommendedName>
</protein>
<feature type="domain" description="RRM" evidence="3">
    <location>
        <begin position="380"/>
        <end position="467"/>
    </location>
</feature>
<dbReference type="InterPro" id="IPR007275">
    <property type="entry name" value="YTH_domain"/>
</dbReference>
<feature type="region of interest" description="Disordered" evidence="2">
    <location>
        <begin position="1"/>
        <end position="124"/>
    </location>
</feature>
<feature type="compositionally biased region" description="Polar residues" evidence="2">
    <location>
        <begin position="651"/>
        <end position="667"/>
    </location>
</feature>
<dbReference type="PANTHER" id="PTHR12357">
    <property type="entry name" value="YTH YT521-B HOMOLOGY DOMAIN-CONTAINING"/>
    <property type="match status" value="1"/>
</dbReference>
<reference evidence="5 6" key="1">
    <citation type="journal article" date="2012" name="Science">
        <title>The Paleozoic origin of enzymatic lignin decomposition reconstructed from 31 fungal genomes.</title>
        <authorList>
            <person name="Floudas D."/>
            <person name="Binder M."/>
            <person name="Riley R."/>
            <person name="Barry K."/>
            <person name="Blanchette R.A."/>
            <person name="Henrissat B."/>
            <person name="Martinez A.T."/>
            <person name="Otillar R."/>
            <person name="Spatafora J.W."/>
            <person name="Yadav J.S."/>
            <person name="Aerts A."/>
            <person name="Benoit I."/>
            <person name="Boyd A."/>
            <person name="Carlson A."/>
            <person name="Copeland A."/>
            <person name="Coutinho P.M."/>
            <person name="de Vries R.P."/>
            <person name="Ferreira P."/>
            <person name="Findley K."/>
            <person name="Foster B."/>
            <person name="Gaskell J."/>
            <person name="Glotzer D."/>
            <person name="Gorecki P."/>
            <person name="Heitman J."/>
            <person name="Hesse C."/>
            <person name="Hori C."/>
            <person name="Igarashi K."/>
            <person name="Jurgens J.A."/>
            <person name="Kallen N."/>
            <person name="Kersten P."/>
            <person name="Kohler A."/>
            <person name="Kuees U."/>
            <person name="Kumar T.K.A."/>
            <person name="Kuo A."/>
            <person name="LaButti K."/>
            <person name="Larrondo L.F."/>
            <person name="Lindquist E."/>
            <person name="Ling A."/>
            <person name="Lombard V."/>
            <person name="Lucas S."/>
            <person name="Lundell T."/>
            <person name="Martin R."/>
            <person name="McLaughlin D.J."/>
            <person name="Morgenstern I."/>
            <person name="Morin E."/>
            <person name="Murat C."/>
            <person name="Nagy L.G."/>
            <person name="Nolan M."/>
            <person name="Ohm R.A."/>
            <person name="Patyshakuliyeva A."/>
            <person name="Rokas A."/>
            <person name="Ruiz-Duenas F.J."/>
            <person name="Sabat G."/>
            <person name="Salamov A."/>
            <person name="Samejima M."/>
            <person name="Schmutz J."/>
            <person name="Slot J.C."/>
            <person name="St John F."/>
            <person name="Stenlid J."/>
            <person name="Sun H."/>
            <person name="Sun S."/>
            <person name="Syed K."/>
            <person name="Tsang A."/>
            <person name="Wiebenga A."/>
            <person name="Young D."/>
            <person name="Pisabarro A."/>
            <person name="Eastwood D.C."/>
            <person name="Martin F."/>
            <person name="Cullen D."/>
            <person name="Grigoriev I.V."/>
            <person name="Hibbett D.S."/>
        </authorList>
    </citation>
    <scope>NUCLEOTIDE SEQUENCE [LARGE SCALE GENOMIC DNA]</scope>
    <source>
        <strain evidence="5 6">ATCC 11539</strain>
    </source>
</reference>
<dbReference type="PROSITE" id="PS50102">
    <property type="entry name" value="RRM"/>
    <property type="match status" value="1"/>
</dbReference>
<dbReference type="RefSeq" id="XP_007866940.1">
    <property type="nucleotide sequence ID" value="XM_007868749.1"/>
</dbReference>
<evidence type="ECO:0000256" key="2">
    <source>
        <dbReference type="SAM" id="MobiDB-lite"/>
    </source>
</evidence>
<dbReference type="InterPro" id="IPR012677">
    <property type="entry name" value="Nucleotide-bd_a/b_plait_sf"/>
</dbReference>
<dbReference type="KEGG" id="gtr:GLOTRDRAFT_61905"/>
<dbReference type="GO" id="GO:0000381">
    <property type="term" value="P:regulation of alternative mRNA splicing, via spliceosome"/>
    <property type="evidence" value="ECO:0007669"/>
    <property type="project" value="TreeGrafter"/>
</dbReference>
<dbReference type="GO" id="GO:0003729">
    <property type="term" value="F:mRNA binding"/>
    <property type="evidence" value="ECO:0007669"/>
    <property type="project" value="TreeGrafter"/>
</dbReference>
<dbReference type="Proteomes" id="UP000030669">
    <property type="component" value="Unassembled WGS sequence"/>
</dbReference>
<feature type="domain" description="YTH" evidence="4">
    <location>
        <begin position="760"/>
        <end position="897"/>
    </location>
</feature>
<feature type="region of interest" description="Disordered" evidence="2">
    <location>
        <begin position="648"/>
        <end position="691"/>
    </location>
</feature>
<evidence type="ECO:0000259" key="4">
    <source>
        <dbReference type="PROSITE" id="PS50882"/>
    </source>
</evidence>
<name>S7Q595_GLOTA</name>
<feature type="compositionally biased region" description="Basic and acidic residues" evidence="2">
    <location>
        <begin position="798"/>
        <end position="810"/>
    </location>
</feature>
<dbReference type="STRING" id="670483.S7Q595"/>
<keyword evidence="1" id="KW-0694">RNA-binding</keyword>
<dbReference type="InterPro" id="IPR035979">
    <property type="entry name" value="RBD_domain_sf"/>
</dbReference>
<feature type="compositionally biased region" description="Basic and acidic residues" evidence="2">
    <location>
        <begin position="497"/>
        <end position="506"/>
    </location>
</feature>
<dbReference type="PROSITE" id="PS50882">
    <property type="entry name" value="YTH"/>
    <property type="match status" value="2"/>
</dbReference>
<feature type="compositionally biased region" description="Polar residues" evidence="2">
    <location>
        <begin position="921"/>
        <end position="932"/>
    </location>
</feature>
<dbReference type="GO" id="GO:1990247">
    <property type="term" value="F:N6-methyladenosine-containing RNA reader activity"/>
    <property type="evidence" value="ECO:0007669"/>
    <property type="project" value="TreeGrafter"/>
</dbReference>
<feature type="domain" description="YTH" evidence="4">
    <location>
        <begin position="582"/>
        <end position="717"/>
    </location>
</feature>
<feature type="region of interest" description="Disordered" evidence="2">
    <location>
        <begin position="322"/>
        <end position="372"/>
    </location>
</feature>
<dbReference type="InterPro" id="IPR045168">
    <property type="entry name" value="YTH_prot"/>
</dbReference>
<dbReference type="OMA" id="MAPIRAI"/>
<evidence type="ECO:0008006" key="7">
    <source>
        <dbReference type="Google" id="ProtNLM"/>
    </source>
</evidence>
<feature type="region of interest" description="Disordered" evidence="2">
    <location>
        <begin position="878"/>
        <end position="939"/>
    </location>
</feature>
<dbReference type="EMBL" id="KB469303">
    <property type="protein sequence ID" value="EPQ54672.1"/>
    <property type="molecule type" value="Genomic_DNA"/>
</dbReference>
<feature type="compositionally biased region" description="Polar residues" evidence="2">
    <location>
        <begin position="13"/>
        <end position="27"/>
    </location>
</feature>
<sequence length="939" mass="101931">MAGDASNEDPQDLNVSGSPAPSFTSDTGRPPGASSAPSHSQAAVPRRQQTRPTFQTPPGHSYTRPPSDRQQASPGAGSRFPGAPHQYQARASPYGAQPSGYGGPYTMSSPSAGGLQAPPNPAFPYAHGFSHPGQYVHEAPMIPQNPHMAYSSPTMPALLQHHSSPGPSSMFGHAQITPSPPPRSPLSSSGSQAGPPHSAAYPGQASFYPPLSSSPFPYPAQSFPSSPPIYQSQYSPSYPSQFVSPSEQERHGTWWYVPSNVPSPSQYDPISHPFPAHYTVAYPSLSRQELEAYNRPGPSSVSSAGYPMSPVARPGPVGYPHSLSAGPASAPPSLAYPTSPDPASSEVGAASIRATSRSSLNPSSVRRSYHPNPPTHRSEWVMWVGNVPGDATVEELWRVFNHPGPITQSADSAQDSDTDGQLYGGVVSIYPIVRSNCAFVNFESEAHLHSAIARFNGQPLRVHDPKCPRLVCRVRAKEDDLRAGVGAQRGTGLHTRWVREKRERTLEGPSASGEASRDDQSGSERVVTPTSSAESPRDLAHRVASLSLSSDEESRFRRGTKKSSSGSYASTNSSFLARHFPKRYFILKSLSQFDLDLSVEKGMWATQRHNEAILDQAYRTSQDVYLIFGVNKSGEFYGYARMAGPIGGSGQRMSWASRTDSSPASQRGSRRSDTIPEEGSSPTQARQEPHFFPLSEQRLVDQSPMPVSPPHRQVVPGSQLEPAREFLSAPAEMHNPHHRFSVPSPAPKQSLDIPERVLPAAPSLLSADNFELKAEPMLAARSRGASGSSSREAQADGEGVKRIDKLKDEFPGSPLRTVAEEGSKEEEEAEEEKVGFLRKGDENWGAPFRVEWIKTTRLPFWRTRHLRNPWNHEREVKVSRDGTELEPGVGQALLDEWDRPEPPQSPMSFKHPGQGKRPTGEQKSISTNTAPTVSRKGDV</sequence>
<dbReference type="GeneID" id="19307455"/>
<feature type="compositionally biased region" description="Low complexity" evidence="2">
    <location>
        <begin position="185"/>
        <end position="196"/>
    </location>
</feature>
<evidence type="ECO:0000256" key="1">
    <source>
        <dbReference type="PROSITE-ProRule" id="PRU00176"/>
    </source>
</evidence>
<feature type="region of interest" description="Disordered" evidence="2">
    <location>
        <begin position="156"/>
        <end position="204"/>
    </location>
</feature>
<dbReference type="PANTHER" id="PTHR12357:SF3">
    <property type="entry name" value="YTH DOMAIN-CONTAINING PROTEIN 1"/>
    <property type="match status" value="1"/>
</dbReference>
<keyword evidence="6" id="KW-1185">Reference proteome</keyword>
<evidence type="ECO:0000313" key="6">
    <source>
        <dbReference type="Proteomes" id="UP000030669"/>
    </source>
</evidence>
<dbReference type="GO" id="GO:0005654">
    <property type="term" value="C:nucleoplasm"/>
    <property type="evidence" value="ECO:0007669"/>
    <property type="project" value="TreeGrafter"/>
</dbReference>
<dbReference type="Gene3D" id="3.10.590.10">
    <property type="entry name" value="ph1033 like domains"/>
    <property type="match status" value="2"/>
</dbReference>